<reference evidence="7 8" key="1">
    <citation type="submission" date="2015-12" db="EMBL/GenBank/DDBJ databases">
        <title>The genome of Folsomia candida.</title>
        <authorList>
            <person name="Faddeeva A."/>
            <person name="Derks M.F."/>
            <person name="Anvar Y."/>
            <person name="Smit S."/>
            <person name="Van Straalen N."/>
            <person name="Roelofs D."/>
        </authorList>
    </citation>
    <scope>NUCLEOTIDE SEQUENCE [LARGE SCALE GENOMIC DNA]</scope>
    <source>
        <strain evidence="7 8">VU population</strain>
        <tissue evidence="7">Whole body</tissue>
    </source>
</reference>
<evidence type="ECO:0000256" key="1">
    <source>
        <dbReference type="ARBA" id="ARBA00022723"/>
    </source>
</evidence>
<dbReference type="GO" id="GO:0043161">
    <property type="term" value="P:proteasome-mediated ubiquitin-dependent protein catabolic process"/>
    <property type="evidence" value="ECO:0007669"/>
    <property type="project" value="TreeGrafter"/>
</dbReference>
<evidence type="ECO:0000256" key="5">
    <source>
        <dbReference type="SAM" id="MobiDB-lite"/>
    </source>
</evidence>
<evidence type="ECO:0000256" key="2">
    <source>
        <dbReference type="ARBA" id="ARBA00022771"/>
    </source>
</evidence>
<evidence type="ECO:0000313" key="7">
    <source>
        <dbReference type="EMBL" id="OXA46639.1"/>
    </source>
</evidence>
<evidence type="ECO:0000256" key="4">
    <source>
        <dbReference type="PROSITE-ProRule" id="PRU00175"/>
    </source>
</evidence>
<feature type="region of interest" description="Disordered" evidence="5">
    <location>
        <begin position="1"/>
        <end position="33"/>
    </location>
</feature>
<keyword evidence="2 4" id="KW-0863">Zinc-finger</keyword>
<accession>A0A226DN68</accession>
<keyword evidence="1" id="KW-0479">Metal-binding</keyword>
<dbReference type="AlphaFoldDB" id="A0A226DN68"/>
<feature type="compositionally biased region" description="Polar residues" evidence="5">
    <location>
        <begin position="333"/>
        <end position="352"/>
    </location>
</feature>
<dbReference type="GO" id="GO:0031624">
    <property type="term" value="F:ubiquitin conjugating enzyme binding"/>
    <property type="evidence" value="ECO:0007669"/>
    <property type="project" value="TreeGrafter"/>
</dbReference>
<dbReference type="PROSITE" id="PS50089">
    <property type="entry name" value="ZF_RING_2"/>
    <property type="match status" value="1"/>
</dbReference>
<evidence type="ECO:0000259" key="6">
    <source>
        <dbReference type="PROSITE" id="PS50089"/>
    </source>
</evidence>
<feature type="domain" description="RING-type" evidence="6">
    <location>
        <begin position="71"/>
        <end position="106"/>
    </location>
</feature>
<sequence>MMTNSSATPTTTADCNTTTTMTTPVNLPPSGRGDGDNAVPIWTSTPPTPSTPRVQFTGTEIDDHLDKLLECPVCYDVILPPIISCCRGHSCCETCRASVHKCPICRGEFSNVRNLFAEQFLEKCQFKCKHGCTVCLPAKDLTTHYQTECYFRPILCRECDRMIPFDDFLQHIELVDKLERQKASECSTGFEIDEADLAANPVSPVGRRVTVWEPTWMHCYGEDYFCSLDFNGEHWWIWVSSLNESGKKHKSQIILWSKQKESEHTYFGTIHSIRTKPDDVLQSGECLILTEKTVKNFMYSGGIDVLVRIEQKYVVPKTRRGVDVQSPLEIMKSPSSRTQRLRTTGQQSSNPTSDRDDQLVTPTRSTFRPSSLRSESRIPILNPPQTGITAGGETSDDDGTTSNTARRVLFNDITTIPSRGAGVSGTAGDMRFRIGRGYRHRYQLRSQPETVTIPEE</sequence>
<evidence type="ECO:0000313" key="8">
    <source>
        <dbReference type="Proteomes" id="UP000198287"/>
    </source>
</evidence>
<dbReference type="Proteomes" id="UP000198287">
    <property type="component" value="Unassembled WGS sequence"/>
</dbReference>
<dbReference type="PANTHER" id="PTHR45877">
    <property type="entry name" value="E3 UBIQUITIN-PROTEIN LIGASE SIAH2"/>
    <property type="match status" value="1"/>
</dbReference>
<dbReference type="InterPro" id="IPR008974">
    <property type="entry name" value="TRAF-like"/>
</dbReference>
<name>A0A226DN68_FOLCA</name>
<dbReference type="GO" id="GO:0061630">
    <property type="term" value="F:ubiquitin protein ligase activity"/>
    <property type="evidence" value="ECO:0007669"/>
    <property type="project" value="TreeGrafter"/>
</dbReference>
<protein>
    <submittedName>
        <fullName evidence="7">E3 ubiquitin-protein ligase sina</fullName>
    </submittedName>
</protein>
<feature type="compositionally biased region" description="Low complexity" evidence="5">
    <location>
        <begin position="8"/>
        <end position="23"/>
    </location>
</feature>
<keyword evidence="3" id="KW-0862">Zinc</keyword>
<dbReference type="UniPathway" id="UPA00143"/>
<dbReference type="Gene3D" id="3.30.40.10">
    <property type="entry name" value="Zinc/RING finger domain, C3HC4 (zinc finger)"/>
    <property type="match status" value="2"/>
</dbReference>
<dbReference type="STRING" id="158441.A0A226DN68"/>
<dbReference type="Gene3D" id="2.60.210.10">
    <property type="entry name" value="Apoptosis, Tumor Necrosis Factor Receptor Associated Protein 2, Chain A"/>
    <property type="match status" value="1"/>
</dbReference>
<dbReference type="GO" id="GO:0008270">
    <property type="term" value="F:zinc ion binding"/>
    <property type="evidence" value="ECO:0007669"/>
    <property type="project" value="UniProtKB-KW"/>
</dbReference>
<dbReference type="GO" id="GO:0016567">
    <property type="term" value="P:protein ubiquitination"/>
    <property type="evidence" value="ECO:0007669"/>
    <property type="project" value="UniProtKB-UniPathway"/>
</dbReference>
<feature type="compositionally biased region" description="Polar residues" evidence="5">
    <location>
        <begin position="360"/>
        <end position="373"/>
    </location>
</feature>
<dbReference type="InterPro" id="IPR049548">
    <property type="entry name" value="Sina-like_RING"/>
</dbReference>
<evidence type="ECO:0000256" key="3">
    <source>
        <dbReference type="ARBA" id="ARBA00022833"/>
    </source>
</evidence>
<dbReference type="GO" id="GO:0005737">
    <property type="term" value="C:cytoplasm"/>
    <property type="evidence" value="ECO:0007669"/>
    <property type="project" value="TreeGrafter"/>
</dbReference>
<gene>
    <name evidence="7" type="ORF">Fcan01_18712</name>
</gene>
<dbReference type="Pfam" id="PF21362">
    <property type="entry name" value="Sina_RING"/>
    <property type="match status" value="1"/>
</dbReference>
<organism evidence="7 8">
    <name type="scientific">Folsomia candida</name>
    <name type="common">Springtail</name>
    <dbReference type="NCBI Taxonomy" id="158441"/>
    <lineage>
        <taxon>Eukaryota</taxon>
        <taxon>Metazoa</taxon>
        <taxon>Ecdysozoa</taxon>
        <taxon>Arthropoda</taxon>
        <taxon>Hexapoda</taxon>
        <taxon>Collembola</taxon>
        <taxon>Entomobryomorpha</taxon>
        <taxon>Isotomoidea</taxon>
        <taxon>Isotomidae</taxon>
        <taxon>Proisotominae</taxon>
        <taxon>Folsomia</taxon>
    </lineage>
</organism>
<comment type="caution">
    <text evidence="7">The sequence shown here is derived from an EMBL/GenBank/DDBJ whole genome shotgun (WGS) entry which is preliminary data.</text>
</comment>
<feature type="region of interest" description="Disordered" evidence="5">
    <location>
        <begin position="325"/>
        <end position="403"/>
    </location>
</feature>
<dbReference type="InterPro" id="IPR004162">
    <property type="entry name" value="SINA-like_animal"/>
</dbReference>
<proteinExistence type="predicted"/>
<dbReference type="InterPro" id="IPR013083">
    <property type="entry name" value="Znf_RING/FYVE/PHD"/>
</dbReference>
<dbReference type="PANTHER" id="PTHR45877:SF2">
    <property type="entry name" value="E3 UBIQUITIN-PROTEIN LIGASE SINA-RELATED"/>
    <property type="match status" value="1"/>
</dbReference>
<keyword evidence="8" id="KW-1185">Reference proteome</keyword>
<dbReference type="OrthoDB" id="941555at2759"/>
<dbReference type="EMBL" id="LNIX01000015">
    <property type="protein sequence ID" value="OXA46639.1"/>
    <property type="molecule type" value="Genomic_DNA"/>
</dbReference>
<dbReference type="InterPro" id="IPR001841">
    <property type="entry name" value="Znf_RING"/>
</dbReference>